<dbReference type="OrthoDB" id="3356102at2759"/>
<reference evidence="2 3" key="1">
    <citation type="submission" date="2020-07" db="EMBL/GenBank/DDBJ databases">
        <title>Comparative genomics of pyrophilous fungi reveals a link between fire events and developmental genes.</title>
        <authorList>
            <consortium name="DOE Joint Genome Institute"/>
            <person name="Steindorff A.S."/>
            <person name="Carver A."/>
            <person name="Calhoun S."/>
            <person name="Stillman K."/>
            <person name="Liu H."/>
            <person name="Lipzen A."/>
            <person name="Pangilinan J."/>
            <person name="Labutti K."/>
            <person name="Bruns T.D."/>
            <person name="Grigoriev I.V."/>
        </authorList>
    </citation>
    <scope>NUCLEOTIDE SEQUENCE [LARGE SCALE GENOMIC DNA]</scope>
    <source>
        <strain evidence="2 3">CBS 144469</strain>
    </source>
</reference>
<gene>
    <name evidence="2" type="ORF">DFP72DRAFT_1113656</name>
</gene>
<evidence type="ECO:0000313" key="3">
    <source>
        <dbReference type="Proteomes" id="UP000521943"/>
    </source>
</evidence>
<accession>A0A8H6H8Q7</accession>
<sequence length="220" mass="24167">MNKQSNTTTTLPAPSLNDPAAQYTASPSALVQLSSEGSKISVLLFDQDAKKPGTLAEVSAVPAAKTFLGLFFFCFLGRVEVGMAGVGGMRRAVLRVGRLWAGRVRRRGRACPTCEIEFVLGTWYSWILFGFSLGSLATQGLIECGEVRWDEFRVDEIGGFWGYSRDWRGEERRPGISSCHGGLVDAHNAHSRLATLRPPRREPDDPPTTQQRDASMHRGP</sequence>
<dbReference type="EMBL" id="JACGCI010000234">
    <property type="protein sequence ID" value="KAF6741552.1"/>
    <property type="molecule type" value="Genomic_DNA"/>
</dbReference>
<evidence type="ECO:0000256" key="1">
    <source>
        <dbReference type="SAM" id="MobiDB-lite"/>
    </source>
</evidence>
<dbReference type="Proteomes" id="UP000521943">
    <property type="component" value="Unassembled WGS sequence"/>
</dbReference>
<proteinExistence type="predicted"/>
<feature type="region of interest" description="Disordered" evidence="1">
    <location>
        <begin position="195"/>
        <end position="220"/>
    </location>
</feature>
<keyword evidence="3" id="KW-1185">Reference proteome</keyword>
<organism evidence="2 3">
    <name type="scientific">Ephemerocybe angulata</name>
    <dbReference type="NCBI Taxonomy" id="980116"/>
    <lineage>
        <taxon>Eukaryota</taxon>
        <taxon>Fungi</taxon>
        <taxon>Dikarya</taxon>
        <taxon>Basidiomycota</taxon>
        <taxon>Agaricomycotina</taxon>
        <taxon>Agaricomycetes</taxon>
        <taxon>Agaricomycetidae</taxon>
        <taxon>Agaricales</taxon>
        <taxon>Agaricineae</taxon>
        <taxon>Psathyrellaceae</taxon>
        <taxon>Ephemerocybe</taxon>
    </lineage>
</organism>
<comment type="caution">
    <text evidence="2">The sequence shown here is derived from an EMBL/GenBank/DDBJ whole genome shotgun (WGS) entry which is preliminary data.</text>
</comment>
<dbReference type="AlphaFoldDB" id="A0A8H6H8Q7"/>
<protein>
    <submittedName>
        <fullName evidence="2">Uncharacterized protein</fullName>
    </submittedName>
</protein>
<name>A0A8H6H8Q7_9AGAR</name>
<evidence type="ECO:0000313" key="2">
    <source>
        <dbReference type="EMBL" id="KAF6741552.1"/>
    </source>
</evidence>